<evidence type="ECO:0000256" key="1">
    <source>
        <dbReference type="ARBA" id="ARBA00001633"/>
    </source>
</evidence>
<dbReference type="OrthoDB" id="15223at2157"/>
<dbReference type="InterPro" id="IPR011060">
    <property type="entry name" value="RibuloseP-bd_barrel"/>
</dbReference>
<keyword evidence="7" id="KW-0210">Decarboxylase</keyword>
<dbReference type="GO" id="GO:0000162">
    <property type="term" value="P:L-tryptophan biosynthetic process"/>
    <property type="evidence" value="ECO:0007669"/>
    <property type="project" value="UniProtKB-UniPathway"/>
</dbReference>
<dbReference type="InterPro" id="IPR013785">
    <property type="entry name" value="Aldolase_TIM"/>
</dbReference>
<sequence length="250" mass="27688">MDFLAAVKRAVELRLATEPPPPPRTAPLVDFAKGLGEFGIIAEYKRASPRGVVRLDLPPWAYFAEVYPHVSAFSVLTEPFWFLGDYRFLPLAKAFKPVLMKDFIIDKRQIDAAYGYGADAVLIIYKLVGREKAMELAEYAQRLGLTPVVEVDNVQDAKEVATWGGRVVLGINARDLRTLEVSLSRAFEVAKALRGDVDYIIESGISKPEEVERACEVYARGVLVGTALMKNPQLAKELAHAAHRACKARS</sequence>
<dbReference type="InterPro" id="IPR013798">
    <property type="entry name" value="Indole-3-glycerol_P_synth_dom"/>
</dbReference>
<dbReference type="SUPFAM" id="SSF51366">
    <property type="entry name" value="Ribulose-phoshate binding barrel"/>
    <property type="match status" value="1"/>
</dbReference>
<dbReference type="EMBL" id="CP000561">
    <property type="protein sequence ID" value="ABO08638.1"/>
    <property type="molecule type" value="Genomic_DNA"/>
</dbReference>
<evidence type="ECO:0000313" key="13">
    <source>
        <dbReference type="Proteomes" id="UP000001431"/>
    </source>
</evidence>
<reference evidence="12" key="1">
    <citation type="submission" date="2007-02" db="EMBL/GenBank/DDBJ databases">
        <title>Complete sequence of Pyrobaculum calidifontis JCM 11548.</title>
        <authorList>
            <consortium name="US DOE Joint Genome Institute"/>
            <person name="Copeland A."/>
            <person name="Lucas S."/>
            <person name="Lapidus A."/>
            <person name="Barry K."/>
            <person name="Glavina del Rio T."/>
            <person name="Dalin E."/>
            <person name="Tice H."/>
            <person name="Pitluck S."/>
            <person name="Chain P."/>
            <person name="Malfatti S."/>
            <person name="Shin M."/>
            <person name="Vergez L."/>
            <person name="Schmutz J."/>
            <person name="Larimer F."/>
            <person name="Land M."/>
            <person name="Hauser L."/>
            <person name="Kyrpides N."/>
            <person name="Mikhailova N."/>
            <person name="Cozen A.E."/>
            <person name="Fitz-Gibbon S.T."/>
            <person name="House C.H."/>
            <person name="Saltikov C."/>
            <person name="Lowe T.M."/>
            <person name="Richardson P."/>
        </authorList>
    </citation>
    <scope>NUCLEOTIDE SEQUENCE [LARGE SCALE GENOMIC DNA]</scope>
    <source>
        <strain evidence="12">JCM 11548</strain>
    </source>
</reference>
<dbReference type="eggNOG" id="arCOG01088">
    <property type="taxonomic scope" value="Archaea"/>
</dbReference>
<comment type="pathway">
    <text evidence="2">Amino-acid biosynthesis; L-tryptophan biosynthesis; L-tryptophan from chorismate: step 4/5.</text>
</comment>
<dbReference type="InterPro" id="IPR001468">
    <property type="entry name" value="Indole-3-GlycerolPSynthase_CS"/>
</dbReference>
<protein>
    <recommendedName>
        <fullName evidence="5">Indole-3-glycerol phosphate synthase</fullName>
        <ecNumber evidence="4">4.1.1.48</ecNumber>
    </recommendedName>
</protein>
<evidence type="ECO:0000256" key="2">
    <source>
        <dbReference type="ARBA" id="ARBA00004696"/>
    </source>
</evidence>
<dbReference type="AlphaFoldDB" id="A3MVH1"/>
<keyword evidence="8" id="KW-0822">Tryptophan biosynthesis</keyword>
<gene>
    <name evidence="12" type="ordered locus">Pcal_1213</name>
</gene>
<keyword evidence="6" id="KW-0028">Amino-acid biosynthesis</keyword>
<dbReference type="Pfam" id="PF00218">
    <property type="entry name" value="IGPS"/>
    <property type="match status" value="1"/>
</dbReference>
<evidence type="ECO:0000256" key="8">
    <source>
        <dbReference type="ARBA" id="ARBA00022822"/>
    </source>
</evidence>
<dbReference type="GO" id="GO:0004425">
    <property type="term" value="F:indole-3-glycerol-phosphate synthase activity"/>
    <property type="evidence" value="ECO:0007669"/>
    <property type="project" value="UniProtKB-EC"/>
</dbReference>
<evidence type="ECO:0000256" key="7">
    <source>
        <dbReference type="ARBA" id="ARBA00022793"/>
    </source>
</evidence>
<evidence type="ECO:0000256" key="6">
    <source>
        <dbReference type="ARBA" id="ARBA00022605"/>
    </source>
</evidence>
<dbReference type="GO" id="GO:0004640">
    <property type="term" value="F:phosphoribosylanthranilate isomerase activity"/>
    <property type="evidence" value="ECO:0007669"/>
    <property type="project" value="TreeGrafter"/>
</dbReference>
<dbReference type="CDD" id="cd00331">
    <property type="entry name" value="IGPS"/>
    <property type="match status" value="1"/>
</dbReference>
<dbReference type="HOGENOM" id="CLU_034247_0_1_2"/>
<dbReference type="EC" id="4.1.1.48" evidence="4"/>
<organism evidence="12 13">
    <name type="scientific">Pyrobaculum calidifontis (strain DSM 21063 / JCM 11548 / VA1)</name>
    <dbReference type="NCBI Taxonomy" id="410359"/>
    <lineage>
        <taxon>Archaea</taxon>
        <taxon>Thermoproteota</taxon>
        <taxon>Thermoprotei</taxon>
        <taxon>Thermoproteales</taxon>
        <taxon>Thermoproteaceae</taxon>
        <taxon>Pyrobaculum</taxon>
    </lineage>
</organism>
<dbReference type="Proteomes" id="UP000001431">
    <property type="component" value="Chromosome"/>
</dbReference>
<evidence type="ECO:0000256" key="5">
    <source>
        <dbReference type="ARBA" id="ARBA00018080"/>
    </source>
</evidence>
<keyword evidence="10 12" id="KW-0456">Lyase</keyword>
<dbReference type="RefSeq" id="WP_011849896.1">
    <property type="nucleotide sequence ID" value="NC_009073.1"/>
</dbReference>
<evidence type="ECO:0000313" key="12">
    <source>
        <dbReference type="EMBL" id="ABO08638.1"/>
    </source>
</evidence>
<proteinExistence type="inferred from homology"/>
<dbReference type="KEGG" id="pcl:Pcal_1213"/>
<keyword evidence="9" id="KW-0057">Aromatic amino acid biosynthesis</keyword>
<dbReference type="STRING" id="410359.Pcal_1213"/>
<dbReference type="GeneID" id="4908538"/>
<evidence type="ECO:0000256" key="9">
    <source>
        <dbReference type="ARBA" id="ARBA00023141"/>
    </source>
</evidence>
<dbReference type="PROSITE" id="PS00614">
    <property type="entry name" value="IGPS"/>
    <property type="match status" value="1"/>
</dbReference>
<dbReference type="UniPathway" id="UPA00035">
    <property type="reaction ID" value="UER00043"/>
</dbReference>
<keyword evidence="13" id="KW-1185">Reference proteome</keyword>
<comment type="catalytic activity">
    <reaction evidence="1">
        <text>1-(2-carboxyphenylamino)-1-deoxy-D-ribulose 5-phosphate + H(+) = (1S,2R)-1-C-(indol-3-yl)glycerol 3-phosphate + CO2 + H2O</text>
        <dbReference type="Rhea" id="RHEA:23476"/>
        <dbReference type="ChEBI" id="CHEBI:15377"/>
        <dbReference type="ChEBI" id="CHEBI:15378"/>
        <dbReference type="ChEBI" id="CHEBI:16526"/>
        <dbReference type="ChEBI" id="CHEBI:58613"/>
        <dbReference type="ChEBI" id="CHEBI:58866"/>
        <dbReference type="EC" id="4.1.1.48"/>
    </reaction>
</comment>
<evidence type="ECO:0000256" key="3">
    <source>
        <dbReference type="ARBA" id="ARBA00008737"/>
    </source>
</evidence>
<dbReference type="InterPro" id="IPR045186">
    <property type="entry name" value="Indole-3-glycerol_P_synth"/>
</dbReference>
<dbReference type="Gene3D" id="3.20.20.70">
    <property type="entry name" value="Aldolase class I"/>
    <property type="match status" value="1"/>
</dbReference>
<comment type="similarity">
    <text evidence="3">Belongs to the TrpC family.</text>
</comment>
<evidence type="ECO:0000256" key="4">
    <source>
        <dbReference type="ARBA" id="ARBA00012362"/>
    </source>
</evidence>
<evidence type="ECO:0000259" key="11">
    <source>
        <dbReference type="Pfam" id="PF00218"/>
    </source>
</evidence>
<evidence type="ECO:0000256" key="10">
    <source>
        <dbReference type="ARBA" id="ARBA00023239"/>
    </source>
</evidence>
<dbReference type="PANTHER" id="PTHR22854">
    <property type="entry name" value="TRYPTOPHAN BIOSYNTHESIS PROTEIN"/>
    <property type="match status" value="1"/>
</dbReference>
<name>A3MVH1_PYRCJ</name>
<feature type="domain" description="Indole-3-glycerol phosphate synthase" evidence="11">
    <location>
        <begin position="36"/>
        <end position="238"/>
    </location>
</feature>
<dbReference type="PANTHER" id="PTHR22854:SF2">
    <property type="entry name" value="INDOLE-3-GLYCEROL-PHOSPHATE SYNTHASE"/>
    <property type="match status" value="1"/>
</dbReference>
<accession>A3MVH1</accession>